<gene>
    <name evidence="7" type="ORF">MNBD_GAMMA25-2514</name>
</gene>
<evidence type="ECO:0000256" key="3">
    <source>
        <dbReference type="ARBA" id="ARBA00022679"/>
    </source>
</evidence>
<keyword evidence="3 7" id="KW-0808">Transferase</keyword>
<dbReference type="EMBL" id="UOFY01000050">
    <property type="protein sequence ID" value="VAX10410.1"/>
    <property type="molecule type" value="Genomic_DNA"/>
</dbReference>
<dbReference type="Gene3D" id="1.20.1200.10">
    <property type="entry name" value="Cobalamin adenosyltransferase-like"/>
    <property type="match status" value="1"/>
</dbReference>
<dbReference type="EC" id="2.5.1.17" evidence="7"/>
<dbReference type="GO" id="GO:0009235">
    <property type="term" value="P:cobalamin metabolic process"/>
    <property type="evidence" value="ECO:0007669"/>
    <property type="project" value="UniProtKB-ARBA"/>
</dbReference>
<dbReference type="Pfam" id="PF01923">
    <property type="entry name" value="Cob_adeno_trans"/>
    <property type="match status" value="1"/>
</dbReference>
<proteinExistence type="inferred from homology"/>
<dbReference type="PANTHER" id="PTHR12213">
    <property type="entry name" value="CORRINOID ADENOSYLTRANSFERASE"/>
    <property type="match status" value="1"/>
</dbReference>
<evidence type="ECO:0000256" key="5">
    <source>
        <dbReference type="ARBA" id="ARBA00022840"/>
    </source>
</evidence>
<organism evidence="7">
    <name type="scientific">hydrothermal vent metagenome</name>
    <dbReference type="NCBI Taxonomy" id="652676"/>
    <lineage>
        <taxon>unclassified sequences</taxon>
        <taxon>metagenomes</taxon>
        <taxon>ecological metagenomes</taxon>
    </lineage>
</organism>
<reference evidence="7" key="1">
    <citation type="submission" date="2018-06" db="EMBL/GenBank/DDBJ databases">
        <authorList>
            <person name="Zhirakovskaya E."/>
        </authorList>
    </citation>
    <scope>NUCLEOTIDE SEQUENCE</scope>
</reference>
<dbReference type="InterPro" id="IPR029499">
    <property type="entry name" value="PduO-typ"/>
</dbReference>
<sequence length="188" mass="20938">MGHRLSKIYTRTGDKGETGLGDGSRVAKDCLRVEAFGTVDELNSVIGMILAHSLPENIRSCLENIQHDLFDLGGELCVPGYKILQIDDTSQLEDLLDTFNADLPALKEFILPAGGHATSHCHLARSICRRAERRTISLAKETDINPATIIYLNRLSDLLFVIARVLARVENGKEILWKRKEARNKSSR</sequence>
<protein>
    <submittedName>
        <fullName evidence="7">ATP:Cob(I)alamin adenosyltransferase</fullName>
        <ecNumber evidence="7">2.5.1.17</ecNumber>
    </submittedName>
</protein>
<accession>A0A3B1BIM4</accession>
<keyword evidence="5" id="KW-0067">ATP-binding</keyword>
<dbReference type="InterPro" id="IPR016030">
    <property type="entry name" value="CblAdoTrfase-like"/>
</dbReference>
<name>A0A3B1BIM4_9ZZZZ</name>
<dbReference type="SUPFAM" id="SSF89028">
    <property type="entry name" value="Cobalamin adenosyltransferase-like"/>
    <property type="match status" value="1"/>
</dbReference>
<comment type="subunit">
    <text evidence="2">Homotrimer.</text>
</comment>
<dbReference type="GO" id="GO:0008817">
    <property type="term" value="F:corrinoid adenosyltransferase activity"/>
    <property type="evidence" value="ECO:0007669"/>
    <property type="project" value="UniProtKB-EC"/>
</dbReference>
<dbReference type="PANTHER" id="PTHR12213:SF0">
    <property type="entry name" value="CORRINOID ADENOSYLTRANSFERASE MMAB"/>
    <property type="match status" value="1"/>
</dbReference>
<comment type="similarity">
    <text evidence="1">Belongs to the Cob(I)alamin adenosyltransferase family.</text>
</comment>
<feature type="domain" description="Cobalamin adenosyltransferase-like" evidence="6">
    <location>
        <begin position="8"/>
        <end position="165"/>
    </location>
</feature>
<dbReference type="FunFam" id="1.20.1200.10:FF:000001">
    <property type="entry name" value="Cob(I)yrinic acid a,c-diamide adenosyltransferase"/>
    <property type="match status" value="1"/>
</dbReference>
<evidence type="ECO:0000256" key="2">
    <source>
        <dbReference type="ARBA" id="ARBA00011233"/>
    </source>
</evidence>
<evidence type="ECO:0000259" key="6">
    <source>
        <dbReference type="Pfam" id="PF01923"/>
    </source>
</evidence>
<dbReference type="InterPro" id="IPR036451">
    <property type="entry name" value="CblAdoTrfase-like_sf"/>
</dbReference>
<dbReference type="GO" id="GO:0005524">
    <property type="term" value="F:ATP binding"/>
    <property type="evidence" value="ECO:0007669"/>
    <property type="project" value="UniProtKB-KW"/>
</dbReference>
<dbReference type="NCBIfam" id="TIGR00636">
    <property type="entry name" value="PduO_Nterm"/>
    <property type="match status" value="1"/>
</dbReference>
<evidence type="ECO:0000256" key="1">
    <source>
        <dbReference type="ARBA" id="ARBA00007487"/>
    </source>
</evidence>
<keyword evidence="4" id="KW-0547">Nucleotide-binding</keyword>
<evidence type="ECO:0000313" key="7">
    <source>
        <dbReference type="EMBL" id="VAX10410.1"/>
    </source>
</evidence>
<dbReference type="AlphaFoldDB" id="A0A3B1BIM4"/>
<evidence type="ECO:0000256" key="4">
    <source>
        <dbReference type="ARBA" id="ARBA00022741"/>
    </source>
</evidence>